<dbReference type="SUPFAM" id="SSF54106">
    <property type="entry name" value="LysM domain"/>
    <property type="match status" value="1"/>
</dbReference>
<dbReference type="PROSITE" id="PS51782">
    <property type="entry name" value="LYSM"/>
    <property type="match status" value="2"/>
</dbReference>
<dbReference type="Proteomes" id="UP001275436">
    <property type="component" value="Unassembled WGS sequence"/>
</dbReference>
<dbReference type="InterPro" id="IPR036779">
    <property type="entry name" value="LysM_dom_sf"/>
</dbReference>
<keyword evidence="5" id="KW-0378">Hydrolase</keyword>
<feature type="domain" description="LysM" evidence="9">
    <location>
        <begin position="1"/>
        <end position="45"/>
    </location>
</feature>
<dbReference type="PROSITE" id="PS00132">
    <property type="entry name" value="CARBOXYPEPT_ZN_1"/>
    <property type="match status" value="1"/>
</dbReference>
<comment type="similarity">
    <text evidence="2 8">Belongs to the peptidase M14 family.</text>
</comment>
<dbReference type="InterPro" id="IPR057246">
    <property type="entry name" value="CARBOXYPEPT_ZN_1"/>
</dbReference>
<gene>
    <name evidence="11" type="primary">yqgT</name>
    <name evidence="11" type="ORF">MACH08_21700</name>
</gene>
<feature type="domain" description="LysM" evidence="9">
    <location>
        <begin position="51"/>
        <end position="95"/>
    </location>
</feature>
<dbReference type="CDD" id="cd06229">
    <property type="entry name" value="M14_Endopeptidase_I"/>
    <property type="match status" value="1"/>
</dbReference>
<comment type="cofactor">
    <cofactor evidence="1">
        <name>Zn(2+)</name>
        <dbReference type="ChEBI" id="CHEBI:29105"/>
    </cofactor>
</comment>
<keyword evidence="6" id="KW-0862">Zinc</keyword>
<dbReference type="SMART" id="SM00631">
    <property type="entry name" value="Zn_pept"/>
    <property type="match status" value="1"/>
</dbReference>
<proteinExistence type="inferred from homology"/>
<keyword evidence="7" id="KW-0482">Metalloprotease</keyword>
<keyword evidence="12" id="KW-1185">Reference proteome</keyword>
<evidence type="ECO:0008006" key="13">
    <source>
        <dbReference type="Google" id="ProtNLM"/>
    </source>
</evidence>
<feature type="active site" description="Proton donor/acceptor" evidence="8">
    <location>
        <position position="366"/>
    </location>
</feature>
<dbReference type="Gene3D" id="3.10.350.10">
    <property type="entry name" value="LysM domain"/>
    <property type="match status" value="1"/>
</dbReference>
<dbReference type="PANTHER" id="PTHR11705">
    <property type="entry name" value="PROTEASE FAMILY M14 CARBOXYPEPTIDASE A,B"/>
    <property type="match status" value="1"/>
</dbReference>
<dbReference type="EMBL" id="BSKO01000001">
    <property type="protein sequence ID" value="GLO66386.1"/>
    <property type="molecule type" value="Genomic_DNA"/>
</dbReference>
<dbReference type="SMART" id="SM00257">
    <property type="entry name" value="LysM"/>
    <property type="match status" value="2"/>
</dbReference>
<name>A0ABQ5TKV8_9BACI</name>
<keyword evidence="3" id="KW-0645">Protease</keyword>
<evidence type="ECO:0000313" key="11">
    <source>
        <dbReference type="EMBL" id="GLO66386.1"/>
    </source>
</evidence>
<evidence type="ECO:0000259" key="9">
    <source>
        <dbReference type="PROSITE" id="PS51782"/>
    </source>
</evidence>
<dbReference type="Pfam" id="PF01476">
    <property type="entry name" value="LysM"/>
    <property type="match status" value="1"/>
</dbReference>
<evidence type="ECO:0000256" key="5">
    <source>
        <dbReference type="ARBA" id="ARBA00022801"/>
    </source>
</evidence>
<sequence>MQITIRPGDTAWYYSQLFQVPLILIETSNPDKNILSLTIGQSLEIPGYMLNEYNVQAGDSYWSIANRYQLPIDSIEIMNPNSNPQDLQPNQTILVPVRIQDLLINDIDQYTYEKFIQDLTMLQQVYPFIQLRNIGNSVLGKDIIELQIGSGSKQVHMNGSSHANEWITTPVLMKFINDYVLALTNGQTIRGLPMLPFYQQTQLSIVPMVNPDGVDLVILGADAAEEFRDTVLKVNNQNPDFSDWKANIRGVDLNNQYPALWGVEAERKLSSPQPRDFPGYAPLTEPEAIAITELTGERDFSRVNTLHTQGEVIFWGFEGLEPPESLTVVTEFERVSGYIPIQYVDSYAGYKDWFIQEYRRPGFTLELGQGTNPLPISQFVEIYEQTLGILIANLYL</sequence>
<dbReference type="Gene3D" id="3.40.630.10">
    <property type="entry name" value="Zn peptidases"/>
    <property type="match status" value="1"/>
</dbReference>
<dbReference type="SUPFAM" id="SSF53187">
    <property type="entry name" value="Zn-dependent exopeptidases"/>
    <property type="match status" value="1"/>
</dbReference>
<feature type="domain" description="Peptidase M14" evidence="10">
    <location>
        <begin position="108"/>
        <end position="394"/>
    </location>
</feature>
<evidence type="ECO:0000256" key="6">
    <source>
        <dbReference type="ARBA" id="ARBA00022833"/>
    </source>
</evidence>
<organism evidence="11 12">
    <name type="scientific">Oceanobacillus kimchii</name>
    <dbReference type="NCBI Taxonomy" id="746691"/>
    <lineage>
        <taxon>Bacteria</taxon>
        <taxon>Bacillati</taxon>
        <taxon>Bacillota</taxon>
        <taxon>Bacilli</taxon>
        <taxon>Bacillales</taxon>
        <taxon>Bacillaceae</taxon>
        <taxon>Oceanobacillus</taxon>
    </lineage>
</organism>
<evidence type="ECO:0000313" key="12">
    <source>
        <dbReference type="Proteomes" id="UP001275436"/>
    </source>
</evidence>
<dbReference type="RefSeq" id="WP_317958180.1">
    <property type="nucleotide sequence ID" value="NZ_BSKO01000001.1"/>
</dbReference>
<dbReference type="PANTHER" id="PTHR11705:SF143">
    <property type="entry name" value="SLL0236 PROTEIN"/>
    <property type="match status" value="1"/>
</dbReference>
<evidence type="ECO:0000259" key="10">
    <source>
        <dbReference type="PROSITE" id="PS52035"/>
    </source>
</evidence>
<evidence type="ECO:0000256" key="7">
    <source>
        <dbReference type="ARBA" id="ARBA00023049"/>
    </source>
</evidence>
<dbReference type="InterPro" id="IPR000834">
    <property type="entry name" value="Peptidase_M14"/>
</dbReference>
<reference evidence="11 12" key="1">
    <citation type="submission" date="2023-02" db="EMBL/GenBank/DDBJ databases">
        <title>Oceanobacillus kimchii IFOP_LL358 isolated form Alexandrium catenella lab strain.</title>
        <authorList>
            <person name="Gajardo G."/>
            <person name="Ueki S."/>
            <person name="Maruyama F."/>
        </authorList>
    </citation>
    <scope>NUCLEOTIDE SEQUENCE [LARGE SCALE GENOMIC DNA]</scope>
    <source>
        <strain evidence="11 12">IFOP_LL358</strain>
    </source>
</reference>
<dbReference type="Pfam" id="PF00246">
    <property type="entry name" value="Peptidase_M14"/>
    <property type="match status" value="1"/>
</dbReference>
<dbReference type="CDD" id="cd00118">
    <property type="entry name" value="LysM"/>
    <property type="match status" value="1"/>
</dbReference>
<dbReference type="InterPro" id="IPR034274">
    <property type="entry name" value="ENP1_M14_CPD"/>
</dbReference>
<protein>
    <recommendedName>
        <fullName evidence="13">LysM peptidoglycan-binding domain-containing protein</fullName>
    </recommendedName>
</protein>
<comment type="caution">
    <text evidence="11">The sequence shown here is derived from an EMBL/GenBank/DDBJ whole genome shotgun (WGS) entry which is preliminary data.</text>
</comment>
<keyword evidence="4" id="KW-0479">Metal-binding</keyword>
<evidence type="ECO:0000256" key="3">
    <source>
        <dbReference type="ARBA" id="ARBA00022670"/>
    </source>
</evidence>
<evidence type="ECO:0000256" key="2">
    <source>
        <dbReference type="ARBA" id="ARBA00005988"/>
    </source>
</evidence>
<evidence type="ECO:0000256" key="1">
    <source>
        <dbReference type="ARBA" id="ARBA00001947"/>
    </source>
</evidence>
<evidence type="ECO:0000256" key="4">
    <source>
        <dbReference type="ARBA" id="ARBA00022723"/>
    </source>
</evidence>
<evidence type="ECO:0000256" key="8">
    <source>
        <dbReference type="PROSITE-ProRule" id="PRU01379"/>
    </source>
</evidence>
<dbReference type="InterPro" id="IPR018392">
    <property type="entry name" value="LysM"/>
</dbReference>
<accession>A0ABQ5TKV8</accession>
<dbReference type="PROSITE" id="PS52035">
    <property type="entry name" value="PEPTIDASE_M14"/>
    <property type="match status" value="1"/>
</dbReference>